<dbReference type="InterPro" id="IPR001567">
    <property type="entry name" value="Pept_M3A_M3B_dom"/>
</dbReference>
<feature type="domain" description="Peptidase M3A/M3B catalytic" evidence="7">
    <location>
        <begin position="195"/>
        <end position="576"/>
    </location>
</feature>
<evidence type="ECO:0000256" key="6">
    <source>
        <dbReference type="RuleBase" id="RU003435"/>
    </source>
</evidence>
<dbReference type="GO" id="GO:0046872">
    <property type="term" value="F:metal ion binding"/>
    <property type="evidence" value="ECO:0007669"/>
    <property type="project" value="UniProtKB-UniRule"/>
</dbReference>
<dbReference type="Proteomes" id="UP000001572">
    <property type="component" value="Chromosome"/>
</dbReference>
<evidence type="ECO:0000259" key="7">
    <source>
        <dbReference type="Pfam" id="PF01432"/>
    </source>
</evidence>
<dbReference type="InterPro" id="IPR001333">
    <property type="entry name" value="Peptidase_M32_Taq"/>
</dbReference>
<feature type="domain" description="Oligopeptidase F N-terminal" evidence="8">
    <location>
        <begin position="115"/>
        <end position="174"/>
    </location>
</feature>
<dbReference type="InterPro" id="IPR034006">
    <property type="entry name" value="M3B_PepF_2"/>
</dbReference>
<dbReference type="NCBIfam" id="TIGR02290">
    <property type="entry name" value="M3_fam_3"/>
    <property type="match status" value="1"/>
</dbReference>
<dbReference type="STRING" id="293826.Amet_1063"/>
<keyword evidence="5 6" id="KW-0482">Metalloprotease</keyword>
<dbReference type="InterPro" id="IPR042088">
    <property type="entry name" value="OligoPept_F_C"/>
</dbReference>
<dbReference type="SUPFAM" id="SSF55486">
    <property type="entry name" value="Metalloproteases ('zincins'), catalytic domain"/>
    <property type="match status" value="1"/>
</dbReference>
<dbReference type="EMBL" id="CP000724">
    <property type="protein sequence ID" value="ABR47275.1"/>
    <property type="molecule type" value="Genomic_DNA"/>
</dbReference>
<dbReference type="Pfam" id="PF08439">
    <property type="entry name" value="Peptidase_M3_N"/>
    <property type="match status" value="1"/>
</dbReference>
<dbReference type="PANTHER" id="PTHR34217:SF1">
    <property type="entry name" value="CARBOXYPEPTIDASE 1"/>
    <property type="match status" value="1"/>
</dbReference>
<dbReference type="GO" id="GO:0006508">
    <property type="term" value="P:proteolysis"/>
    <property type="evidence" value="ECO:0007669"/>
    <property type="project" value="UniProtKB-KW"/>
</dbReference>
<dbReference type="KEGG" id="amt:Amet_1063"/>
<dbReference type="Gene3D" id="1.10.1370.20">
    <property type="entry name" value="Oligoendopeptidase f, C-terminal domain"/>
    <property type="match status" value="1"/>
</dbReference>
<evidence type="ECO:0000256" key="3">
    <source>
        <dbReference type="ARBA" id="ARBA00022801"/>
    </source>
</evidence>
<dbReference type="OrthoDB" id="9769691at2"/>
<keyword evidence="10" id="KW-1185">Reference proteome</keyword>
<dbReference type="Gene3D" id="1.20.140.70">
    <property type="entry name" value="Oligopeptidase f, N-terminal domain"/>
    <property type="match status" value="1"/>
</dbReference>
<dbReference type="InterPro" id="IPR013647">
    <property type="entry name" value="OligopepF_N_dom"/>
</dbReference>
<protein>
    <submittedName>
        <fullName evidence="9">Oligoendopeptidase, pepF/M3 family</fullName>
    </submittedName>
</protein>
<keyword evidence="1 6" id="KW-0645">Protease</keyword>
<dbReference type="CDD" id="cd09607">
    <property type="entry name" value="M3B_PepF"/>
    <property type="match status" value="1"/>
</dbReference>
<evidence type="ECO:0000256" key="1">
    <source>
        <dbReference type="ARBA" id="ARBA00022670"/>
    </source>
</evidence>
<dbReference type="PANTHER" id="PTHR34217">
    <property type="entry name" value="METAL-DEPENDENT CARBOXYPEPTIDASE"/>
    <property type="match status" value="1"/>
</dbReference>
<name>A6TM57_ALKMQ</name>
<evidence type="ECO:0000313" key="9">
    <source>
        <dbReference type="EMBL" id="ABR47275.1"/>
    </source>
</evidence>
<comment type="cofactor">
    <cofactor evidence="6">
        <name>Zn(2+)</name>
        <dbReference type="ChEBI" id="CHEBI:29105"/>
    </cofactor>
    <text evidence="6">Binds 1 zinc ion.</text>
</comment>
<evidence type="ECO:0000256" key="5">
    <source>
        <dbReference type="ARBA" id="ARBA00023049"/>
    </source>
</evidence>
<evidence type="ECO:0000256" key="4">
    <source>
        <dbReference type="ARBA" id="ARBA00022833"/>
    </source>
</evidence>
<keyword evidence="2 6" id="KW-0479">Metal-binding</keyword>
<organism evidence="9 10">
    <name type="scientific">Alkaliphilus metalliredigens (strain QYMF)</name>
    <dbReference type="NCBI Taxonomy" id="293826"/>
    <lineage>
        <taxon>Bacteria</taxon>
        <taxon>Bacillati</taxon>
        <taxon>Bacillota</taxon>
        <taxon>Clostridia</taxon>
        <taxon>Peptostreptococcales</taxon>
        <taxon>Natronincolaceae</taxon>
        <taxon>Alkaliphilus</taxon>
    </lineage>
</organism>
<keyword evidence="4 6" id="KW-0862">Zinc</keyword>
<proteinExistence type="inferred from homology"/>
<evidence type="ECO:0000259" key="8">
    <source>
        <dbReference type="Pfam" id="PF08439"/>
    </source>
</evidence>
<accession>A6TM57</accession>
<dbReference type="HOGENOM" id="CLU_021290_3_1_9"/>
<dbReference type="GO" id="GO:0004181">
    <property type="term" value="F:metallocarboxypeptidase activity"/>
    <property type="evidence" value="ECO:0007669"/>
    <property type="project" value="InterPro"/>
</dbReference>
<gene>
    <name evidence="9" type="ordered locus">Amet_1063</name>
</gene>
<dbReference type="AlphaFoldDB" id="A6TM57"/>
<dbReference type="GO" id="GO:0004222">
    <property type="term" value="F:metalloendopeptidase activity"/>
    <property type="evidence" value="ECO:0007669"/>
    <property type="project" value="InterPro"/>
</dbReference>
<comment type="similarity">
    <text evidence="6">Belongs to the peptidase M3 family.</text>
</comment>
<dbReference type="Pfam" id="PF01432">
    <property type="entry name" value="Peptidase_M3"/>
    <property type="match status" value="1"/>
</dbReference>
<evidence type="ECO:0000256" key="2">
    <source>
        <dbReference type="ARBA" id="ARBA00022723"/>
    </source>
</evidence>
<sequence length="589" mass="67207">MNLYWSLKELYQSFEDEQFKRDLKQVDNFIETMDQWSQTELTTHEHAISKLEEGINQSQALDHVFSKLYAFTVLTLSVDAKNNQAQQVLDSLQQKETKLTKSIVTFERWIGGLDNLSELIVSSDTLKEHHFFLSEIHDKNQYLLSDEEEILISKMKNTGSKAWSKLQELLTSTLLIEINVDGETKKLPLPVVRNMSHDSDVSVRKSAFEAELKAYGDIEESSAAALNGIKGEVFTLSELRGYDSPLAETLIQNRMESNVLDTMLEAMRESLPSFQRYYRRKAALLGHQGGLPFYDLLAPMGSVNKKFSYEEARDYIVTNFRSFSDELADFAHHAFESQWIDAEPRQGKRGGAFCFNLHPIKESRILANFTGTFSDVTTLAHELGHAYHGYCLKDESILNSNYPMPIAETASIFAESVVVNAALKEANDEEKLNLLEESISSAGQVIVDIYSRYLFETAVFEKRRDYSLSVKEFKELMVSAQKEAYGDGLDHRVLHPYMWVNKPHYYSGSRSFYNFPYAFGLLFAKGLYAEYLIQGDAFIPKYNELLTATGKLPIIDVGKMVGIDVTSIEFWRNSLKLVERDIEQFIALS</sequence>
<dbReference type="InterPro" id="IPR011977">
    <property type="entry name" value="Pept_M3B_clade3"/>
</dbReference>
<dbReference type="RefSeq" id="WP_012062317.1">
    <property type="nucleotide sequence ID" value="NC_009633.1"/>
</dbReference>
<dbReference type="eggNOG" id="COG1164">
    <property type="taxonomic scope" value="Bacteria"/>
</dbReference>
<keyword evidence="3 6" id="KW-0378">Hydrolase</keyword>
<evidence type="ECO:0000313" key="10">
    <source>
        <dbReference type="Proteomes" id="UP000001572"/>
    </source>
</evidence>
<reference evidence="10" key="1">
    <citation type="journal article" date="2016" name="Genome Announc.">
        <title>Complete genome sequence of Alkaliphilus metalliredigens strain QYMF, an alkaliphilic and metal-reducing bacterium isolated from borax-contaminated leachate ponds.</title>
        <authorList>
            <person name="Hwang C."/>
            <person name="Copeland A."/>
            <person name="Lucas S."/>
            <person name="Lapidus A."/>
            <person name="Barry K."/>
            <person name="Detter J.C."/>
            <person name="Glavina Del Rio T."/>
            <person name="Hammon N."/>
            <person name="Israni S."/>
            <person name="Dalin E."/>
            <person name="Tice H."/>
            <person name="Pitluck S."/>
            <person name="Chertkov O."/>
            <person name="Brettin T."/>
            <person name="Bruce D."/>
            <person name="Han C."/>
            <person name="Schmutz J."/>
            <person name="Larimer F."/>
            <person name="Land M.L."/>
            <person name="Hauser L."/>
            <person name="Kyrpides N."/>
            <person name="Mikhailova N."/>
            <person name="Ye Q."/>
            <person name="Zhou J."/>
            <person name="Richardson P."/>
            <person name="Fields M.W."/>
        </authorList>
    </citation>
    <scope>NUCLEOTIDE SEQUENCE [LARGE SCALE GENOMIC DNA]</scope>
    <source>
        <strain evidence="10">QYMF</strain>
    </source>
</reference>